<evidence type="ECO:0000256" key="7">
    <source>
        <dbReference type="SAM" id="MobiDB-lite"/>
    </source>
</evidence>
<evidence type="ECO:0000256" key="6">
    <source>
        <dbReference type="ARBA" id="ARBA00023170"/>
    </source>
</evidence>
<dbReference type="CDD" id="cd00130">
    <property type="entry name" value="PAS"/>
    <property type="match status" value="2"/>
</dbReference>
<dbReference type="FunFam" id="3.30.450.20:FF:000211">
    <property type="entry name" value="Protein TWIN LOV 1"/>
    <property type="match status" value="1"/>
</dbReference>
<feature type="region of interest" description="Disordered" evidence="7">
    <location>
        <begin position="195"/>
        <end position="225"/>
    </location>
</feature>
<feature type="region of interest" description="Disordered" evidence="7">
    <location>
        <begin position="1"/>
        <end position="39"/>
    </location>
</feature>
<dbReference type="InterPro" id="IPR001610">
    <property type="entry name" value="PAC"/>
</dbReference>
<dbReference type="PANTHER" id="PTHR47429">
    <property type="entry name" value="PROTEIN TWIN LOV 1"/>
    <property type="match status" value="1"/>
</dbReference>
<reference evidence="10" key="1">
    <citation type="journal article" date="2016" name="Proc. Natl. Acad. Sci. U.S.A.">
        <title>Functional and topological diversity of LOV domain photoreceptors.</title>
        <authorList>
            <person name="Glantz S.T."/>
            <person name="Carpenter E.J."/>
            <person name="Melkonian M."/>
            <person name="Gardner K.H."/>
            <person name="Boyden E.S."/>
            <person name="Wong G.K."/>
            <person name="Chow B.Y."/>
        </authorList>
    </citation>
    <scope>NUCLEOTIDE SEQUENCE</scope>
    <source>
        <strain evidence="10">ZTHV_2017530</strain>
    </source>
</reference>
<evidence type="ECO:0000256" key="4">
    <source>
        <dbReference type="ARBA" id="ARBA00022643"/>
    </source>
</evidence>
<dbReference type="GO" id="GO:0009637">
    <property type="term" value="P:response to blue light"/>
    <property type="evidence" value="ECO:0007669"/>
    <property type="project" value="UniProtKB-ARBA"/>
</dbReference>
<feature type="domain" description="PAS" evidence="8">
    <location>
        <begin position="332"/>
        <end position="378"/>
    </location>
</feature>
<evidence type="ECO:0000259" key="8">
    <source>
        <dbReference type="PROSITE" id="PS50112"/>
    </source>
</evidence>
<keyword evidence="1" id="KW-0600">Photoreceptor protein</keyword>
<dbReference type="PROSITE" id="PS50113">
    <property type="entry name" value="PAC"/>
    <property type="match status" value="2"/>
</dbReference>
<dbReference type="InterPro" id="IPR000014">
    <property type="entry name" value="PAS"/>
</dbReference>
<feature type="domain" description="PAC" evidence="9">
    <location>
        <begin position="126"/>
        <end position="181"/>
    </location>
</feature>
<evidence type="ECO:0000256" key="2">
    <source>
        <dbReference type="ARBA" id="ARBA00022606"/>
    </source>
</evidence>
<dbReference type="InterPro" id="IPR035965">
    <property type="entry name" value="PAS-like_dom_sf"/>
</dbReference>
<feature type="compositionally biased region" description="Basic and acidic residues" evidence="7">
    <location>
        <begin position="195"/>
        <end position="217"/>
    </location>
</feature>
<dbReference type="GO" id="GO:0005634">
    <property type="term" value="C:nucleus"/>
    <property type="evidence" value="ECO:0007669"/>
    <property type="project" value="TreeGrafter"/>
</dbReference>
<dbReference type="SMART" id="SM00086">
    <property type="entry name" value="PAC"/>
    <property type="match status" value="2"/>
</dbReference>
<name>A0A140F7Q2_9BRYO</name>
<accession>A0A140F7Q2</accession>
<protein>
    <submittedName>
        <fullName evidence="10">Putative LOV domain-containing protein</fullName>
    </submittedName>
</protein>
<sequence>MSTLIPKTTPGLQQPSEVRHHGMAATMSKSTSASDNKGRNWEDLVTSLSQSYNDKISQALQQHEYNFVLSDPRLPDHPIVYASDGFLKMSGYEQSEVLGRNCRFLQGPETDRRTVGEIRDAVREERPCQVRILNYRKDGKSFWNLFHMAPVFSKTDGRVIHFVGVQTPIASDLAADPSLMNDLTHEAERVSAKVHKARDEQANSKQVRREGGARESEEVADQELQSVDDGVSDVSLRIRGGAASKGAEEVGEEEDTCRIREADQIRASSAVSNVTRELTQLSKVTGALAQNRCIGLAESSANGVVCSSLMGSLARIQQSFVLADPNLPDVPIVHASDVFCQLTGYNREEVVGRNCRFLQGPGTDPEAVKQIREAIENKQSCTVRLLNYRKDKTPFWNHLHVAPVRSCCGKVAFYIGVQLDVSQAEAEEVQERGMSAHAKQLGAVGSVRVAVRSLQGLGLRRTPISPRPKSSK</sequence>
<dbReference type="Pfam" id="PF13426">
    <property type="entry name" value="PAS_9"/>
    <property type="match status" value="2"/>
</dbReference>
<dbReference type="NCBIfam" id="TIGR00229">
    <property type="entry name" value="sensory_box"/>
    <property type="match status" value="2"/>
</dbReference>
<dbReference type="SUPFAM" id="SSF55785">
    <property type="entry name" value="PYP-like sensor domain (PAS domain)"/>
    <property type="match status" value="2"/>
</dbReference>
<feature type="compositionally biased region" description="Polar residues" evidence="7">
    <location>
        <begin position="1"/>
        <end position="16"/>
    </location>
</feature>
<dbReference type="EMBL" id="KU702173">
    <property type="protein sequence ID" value="AML79656.1"/>
    <property type="molecule type" value="mRNA"/>
</dbReference>
<keyword evidence="3" id="KW-0285">Flavoprotein</keyword>
<feature type="compositionally biased region" description="Low complexity" evidence="7">
    <location>
        <begin position="23"/>
        <end position="34"/>
    </location>
</feature>
<proteinExistence type="evidence at transcript level"/>
<organism evidence="10">
    <name type="scientific">Atrichum angustatum</name>
    <dbReference type="NCBI Taxonomy" id="37310"/>
    <lineage>
        <taxon>Eukaryota</taxon>
        <taxon>Viridiplantae</taxon>
        <taxon>Streptophyta</taxon>
        <taxon>Embryophyta</taxon>
        <taxon>Bryophyta</taxon>
        <taxon>Bryophytina</taxon>
        <taxon>Polytrichopsida</taxon>
        <taxon>Polytrichales</taxon>
        <taxon>Polytrichaceae</taxon>
        <taxon>Atrichum</taxon>
    </lineage>
</organism>
<dbReference type="PANTHER" id="PTHR47429:SF2">
    <property type="entry name" value="PROTEIN TWIN LOV 1"/>
    <property type="match status" value="1"/>
</dbReference>
<evidence type="ECO:0000256" key="5">
    <source>
        <dbReference type="ARBA" id="ARBA00022991"/>
    </source>
</evidence>
<evidence type="ECO:0000313" key="10">
    <source>
        <dbReference type="EMBL" id="AML79656.1"/>
    </source>
</evidence>
<evidence type="ECO:0000256" key="3">
    <source>
        <dbReference type="ARBA" id="ARBA00022630"/>
    </source>
</evidence>
<feature type="domain" description="PAS" evidence="8">
    <location>
        <begin position="79"/>
        <end position="125"/>
    </location>
</feature>
<keyword evidence="5" id="KW-0157">Chromophore</keyword>
<dbReference type="GO" id="GO:0009881">
    <property type="term" value="F:photoreceptor activity"/>
    <property type="evidence" value="ECO:0007669"/>
    <property type="project" value="UniProtKB-KW"/>
</dbReference>
<dbReference type="PROSITE" id="PS50112">
    <property type="entry name" value="PAS"/>
    <property type="match status" value="2"/>
</dbReference>
<keyword evidence="4" id="KW-0288">FMN</keyword>
<dbReference type="Gene3D" id="3.30.450.20">
    <property type="entry name" value="PAS domain"/>
    <property type="match status" value="2"/>
</dbReference>
<evidence type="ECO:0000259" key="9">
    <source>
        <dbReference type="PROSITE" id="PS50113"/>
    </source>
</evidence>
<dbReference type="AlphaFoldDB" id="A0A140F7Q2"/>
<keyword evidence="2" id="KW-0716">Sensory transduction</keyword>
<keyword evidence="6" id="KW-0675">Receptor</keyword>
<dbReference type="InterPro" id="IPR000700">
    <property type="entry name" value="PAS-assoc_C"/>
</dbReference>
<feature type="domain" description="PAC" evidence="9">
    <location>
        <begin position="379"/>
        <end position="433"/>
    </location>
</feature>
<evidence type="ECO:0000256" key="1">
    <source>
        <dbReference type="ARBA" id="ARBA00022543"/>
    </source>
</evidence>